<dbReference type="AlphaFoldDB" id="A0AAU9MY99"/>
<proteinExistence type="inferred from homology"/>
<reference evidence="2 3" key="1">
    <citation type="submission" date="2022-01" db="EMBL/GenBank/DDBJ databases">
        <authorList>
            <person name="Xiong W."/>
            <person name="Schranz E."/>
        </authorList>
    </citation>
    <scope>NUCLEOTIDE SEQUENCE [LARGE SCALE GENOMIC DNA]</scope>
</reference>
<evidence type="ECO:0000313" key="3">
    <source>
        <dbReference type="Proteomes" id="UP001157418"/>
    </source>
</evidence>
<comment type="caution">
    <text evidence="2">The sequence shown here is derived from an EMBL/GenBank/DDBJ whole genome shotgun (WGS) entry which is preliminary data.</text>
</comment>
<protein>
    <recommendedName>
        <fullName evidence="4">SURF1-like protein</fullName>
    </recommendedName>
</protein>
<dbReference type="GO" id="GO:0005737">
    <property type="term" value="C:cytoplasm"/>
    <property type="evidence" value="ECO:0007669"/>
    <property type="project" value="TreeGrafter"/>
</dbReference>
<evidence type="ECO:0000313" key="2">
    <source>
        <dbReference type="EMBL" id="CAH1431497.1"/>
    </source>
</evidence>
<name>A0AAU9MY99_9ASTR</name>
<gene>
    <name evidence="2" type="ORF">LVIROSA_LOCUS18211</name>
</gene>
<comment type="similarity">
    <text evidence="1">Belongs to the QWRF family.</text>
</comment>
<dbReference type="GO" id="GO:0051225">
    <property type="term" value="P:spindle assembly"/>
    <property type="evidence" value="ECO:0007669"/>
    <property type="project" value="TreeGrafter"/>
</dbReference>
<keyword evidence="3" id="KW-1185">Reference proteome</keyword>
<dbReference type="InterPro" id="IPR007573">
    <property type="entry name" value="QWRF"/>
</dbReference>
<dbReference type="PANTHER" id="PTHR31807">
    <property type="entry name" value="AUGMIN FAMILY MEMBER"/>
    <property type="match status" value="1"/>
</dbReference>
<dbReference type="Proteomes" id="UP001157418">
    <property type="component" value="Unassembled WGS sequence"/>
</dbReference>
<dbReference type="EMBL" id="CAKMRJ010003334">
    <property type="protein sequence ID" value="CAH1431497.1"/>
    <property type="molecule type" value="Genomic_DNA"/>
</dbReference>
<evidence type="ECO:0008006" key="4">
    <source>
        <dbReference type="Google" id="ProtNLM"/>
    </source>
</evidence>
<dbReference type="GO" id="GO:0008017">
    <property type="term" value="F:microtubule binding"/>
    <property type="evidence" value="ECO:0007669"/>
    <property type="project" value="TreeGrafter"/>
</dbReference>
<sequence length="170" mass="19787">MFRKLFLWKSLYNAWVTTSKMRQSVNAKQIEIQQLRHNLKLHSIPYLKVWEQDERDHSVSFSGIIGSLESATLHLPFVEGAKNNIERIWYPSATDEPDKPFQNLHCLLIGGNKIQETSSIDALNSYPGLMITPRERKESEIWYVRLVMSKVHQNLEEIKSLHPSHLAHLV</sequence>
<dbReference type="GO" id="GO:0005880">
    <property type="term" value="C:nuclear microtubule"/>
    <property type="evidence" value="ECO:0007669"/>
    <property type="project" value="TreeGrafter"/>
</dbReference>
<dbReference type="PANTHER" id="PTHR31807:SF52">
    <property type="entry name" value="QWRF FAMILY PROTEIN"/>
    <property type="match status" value="1"/>
</dbReference>
<evidence type="ECO:0000256" key="1">
    <source>
        <dbReference type="ARBA" id="ARBA00010016"/>
    </source>
</evidence>
<accession>A0AAU9MY99</accession>
<organism evidence="2 3">
    <name type="scientific">Lactuca virosa</name>
    <dbReference type="NCBI Taxonomy" id="75947"/>
    <lineage>
        <taxon>Eukaryota</taxon>
        <taxon>Viridiplantae</taxon>
        <taxon>Streptophyta</taxon>
        <taxon>Embryophyta</taxon>
        <taxon>Tracheophyta</taxon>
        <taxon>Spermatophyta</taxon>
        <taxon>Magnoliopsida</taxon>
        <taxon>eudicotyledons</taxon>
        <taxon>Gunneridae</taxon>
        <taxon>Pentapetalae</taxon>
        <taxon>asterids</taxon>
        <taxon>campanulids</taxon>
        <taxon>Asterales</taxon>
        <taxon>Asteraceae</taxon>
        <taxon>Cichorioideae</taxon>
        <taxon>Cichorieae</taxon>
        <taxon>Lactucinae</taxon>
        <taxon>Lactuca</taxon>
    </lineage>
</organism>
<dbReference type="Pfam" id="PF04484">
    <property type="entry name" value="QWRF"/>
    <property type="match status" value="1"/>
</dbReference>